<name>A0A846TXJ3_9MICC</name>
<dbReference type="EMBL" id="JAAVUN010000014">
    <property type="protein sequence ID" value="NKE09937.1"/>
    <property type="molecule type" value="Genomic_DNA"/>
</dbReference>
<evidence type="ECO:0000313" key="1">
    <source>
        <dbReference type="EMBL" id="NKE09937.1"/>
    </source>
</evidence>
<dbReference type="GO" id="GO:0016740">
    <property type="term" value="F:transferase activity"/>
    <property type="evidence" value="ECO:0007669"/>
    <property type="project" value="UniProtKB-KW"/>
</dbReference>
<comment type="caution">
    <text evidence="1">The sequence shown here is derived from an EMBL/GenBank/DDBJ whole genome shotgun (WGS) entry which is preliminary data.</text>
</comment>
<proteinExistence type="predicted"/>
<dbReference type="Proteomes" id="UP000521379">
    <property type="component" value="Unassembled WGS sequence"/>
</dbReference>
<keyword evidence="2" id="KW-1185">Reference proteome</keyword>
<gene>
    <name evidence="1" type="ORF">GTW58_08325</name>
</gene>
<protein>
    <submittedName>
        <fullName evidence="1">N-acetyltransferase</fullName>
    </submittedName>
</protein>
<organism evidence="1 2">
    <name type="scientific">Kocuria subflava</name>
    <dbReference type="NCBI Taxonomy" id="1736139"/>
    <lineage>
        <taxon>Bacteria</taxon>
        <taxon>Bacillati</taxon>
        <taxon>Actinomycetota</taxon>
        <taxon>Actinomycetes</taxon>
        <taxon>Micrococcales</taxon>
        <taxon>Micrococcaceae</taxon>
        <taxon>Kocuria</taxon>
    </lineage>
</organism>
<reference evidence="1 2" key="1">
    <citation type="submission" date="2020-02" db="EMBL/GenBank/DDBJ databases">
        <authorList>
            <person name="Sun Q."/>
        </authorList>
    </citation>
    <scope>NUCLEOTIDE SEQUENCE [LARGE SCALE GENOMIC DNA]</scope>
    <source>
        <strain evidence="1 2">YIM 13062</strain>
    </source>
</reference>
<sequence length="349" mass="36690">MAYTYRSWSEGDDLRLLEVLPAPESDPVVALRALMGPDTQAPAWSRTIVAADSDGAVDSDVAVDADGATGAADAHDDAVVVGAGAVQLNPLHPTRLWSFVEVGNSNRGDGVARQLATRLRASAAETHPGMPLRTKVGPGTTGEKFAEAQGMFPVMTHRHVVVAPGAIPPQPIGEGDSATEAIEDLATGSVQLTRAVGEFYRAVNAWDPPAELTLGQVNKQFLSDASQAYGAIVLHRGVDRGAGVRGTIGAFAISYRSLELDVERTEADPRRLAELDDLPTDVLIGWDPTLGDEEAAVAVAKLMGLLVARYPIRVEVTDAMRPLAVVCAQLVAEGTAKVVDESVTYADPA</sequence>
<dbReference type="AlphaFoldDB" id="A0A846TXJ3"/>
<evidence type="ECO:0000313" key="2">
    <source>
        <dbReference type="Proteomes" id="UP000521379"/>
    </source>
</evidence>
<accession>A0A846TXJ3</accession>
<dbReference type="RefSeq" id="WP_119932006.1">
    <property type="nucleotide sequence ID" value="NZ_JAAVUN010000014.1"/>
</dbReference>
<keyword evidence="1" id="KW-0808">Transferase</keyword>